<protein>
    <submittedName>
        <fullName evidence="4">Secreted protein</fullName>
    </submittedName>
</protein>
<organism evidence="3 4">
    <name type="scientific">Haemonchus contortus</name>
    <name type="common">Barber pole worm</name>
    <dbReference type="NCBI Taxonomy" id="6289"/>
    <lineage>
        <taxon>Eukaryota</taxon>
        <taxon>Metazoa</taxon>
        <taxon>Ecdysozoa</taxon>
        <taxon>Nematoda</taxon>
        <taxon>Chromadorea</taxon>
        <taxon>Rhabditida</taxon>
        <taxon>Rhabditina</taxon>
        <taxon>Rhabditomorpha</taxon>
        <taxon>Strongyloidea</taxon>
        <taxon>Trichostrongylidae</taxon>
        <taxon>Haemonchus</taxon>
    </lineage>
</organism>
<name>A0A7I4XT03_HAECO</name>
<evidence type="ECO:0000256" key="2">
    <source>
        <dbReference type="SAM" id="SignalP"/>
    </source>
</evidence>
<feature type="chain" id="PRO_5029709622" evidence="2">
    <location>
        <begin position="19"/>
        <end position="116"/>
    </location>
</feature>
<evidence type="ECO:0000313" key="3">
    <source>
        <dbReference type="Proteomes" id="UP000025227"/>
    </source>
</evidence>
<keyword evidence="3" id="KW-1185">Reference proteome</keyword>
<dbReference type="WBParaSite" id="HCON_00002440-00001">
    <property type="protein sequence ID" value="HCON_00002440-00001"/>
    <property type="gene ID" value="HCON_00002440"/>
</dbReference>
<sequence>MIYELISIISLCALVTYSIDCAKKQRNPGAGSAIPSSRRAADTPKSRSIQQPLKVQANHVLNSNNCKRNELRLYAGQKLTRIRTLEPEFDEGGYEVCPDMTPSQLAKAETWIWRKR</sequence>
<dbReference type="AlphaFoldDB" id="A0A7I4XT03"/>
<evidence type="ECO:0000313" key="4">
    <source>
        <dbReference type="WBParaSite" id="HCON_00002440-00001"/>
    </source>
</evidence>
<accession>A0A7I4XT03</accession>
<feature type="region of interest" description="Disordered" evidence="1">
    <location>
        <begin position="25"/>
        <end position="49"/>
    </location>
</feature>
<dbReference type="OrthoDB" id="5876401at2759"/>
<evidence type="ECO:0000256" key="1">
    <source>
        <dbReference type="SAM" id="MobiDB-lite"/>
    </source>
</evidence>
<keyword evidence="2" id="KW-0732">Signal</keyword>
<dbReference type="Proteomes" id="UP000025227">
    <property type="component" value="Unplaced"/>
</dbReference>
<proteinExistence type="predicted"/>
<feature type="signal peptide" evidence="2">
    <location>
        <begin position="1"/>
        <end position="18"/>
    </location>
</feature>
<reference evidence="4" key="1">
    <citation type="submission" date="2020-12" db="UniProtKB">
        <authorList>
            <consortium name="WormBaseParasite"/>
        </authorList>
    </citation>
    <scope>IDENTIFICATION</scope>
    <source>
        <strain evidence="4">MHco3</strain>
    </source>
</reference>